<evidence type="ECO:0000313" key="3">
    <source>
        <dbReference type="EMBL" id="TFH55892.1"/>
    </source>
</evidence>
<dbReference type="Proteomes" id="UP000297638">
    <property type="component" value="Unassembled WGS sequence"/>
</dbReference>
<name>A0A4Y8TW45_9MICC</name>
<dbReference type="PRINTS" id="PR01438">
    <property type="entry name" value="UNVRSLSTRESS"/>
</dbReference>
<evidence type="ECO:0000259" key="2">
    <source>
        <dbReference type="Pfam" id="PF00582"/>
    </source>
</evidence>
<dbReference type="CDD" id="cd00293">
    <property type="entry name" value="USP-like"/>
    <property type="match status" value="1"/>
</dbReference>
<protein>
    <submittedName>
        <fullName evidence="3">Universal stress protein</fullName>
    </submittedName>
</protein>
<evidence type="ECO:0000313" key="4">
    <source>
        <dbReference type="Proteomes" id="UP000297638"/>
    </source>
</evidence>
<dbReference type="Pfam" id="PF00582">
    <property type="entry name" value="Usp"/>
    <property type="match status" value="1"/>
</dbReference>
<gene>
    <name evidence="3" type="ORF">EXY26_02090</name>
</gene>
<dbReference type="InterPro" id="IPR006016">
    <property type="entry name" value="UspA"/>
</dbReference>
<comment type="similarity">
    <text evidence="1">Belongs to the universal stress protein A family.</text>
</comment>
<dbReference type="AlphaFoldDB" id="A0A4Y8TW45"/>
<feature type="domain" description="UspA" evidence="2">
    <location>
        <begin position="67"/>
        <end position="122"/>
    </location>
</feature>
<comment type="caution">
    <text evidence="3">The sequence shown here is derived from an EMBL/GenBank/DDBJ whole genome shotgun (WGS) entry which is preliminary data.</text>
</comment>
<organism evidence="3 4">
    <name type="scientific">Glutamicibacter arilaitensis</name>
    <dbReference type="NCBI Taxonomy" id="256701"/>
    <lineage>
        <taxon>Bacteria</taxon>
        <taxon>Bacillati</taxon>
        <taxon>Actinomycetota</taxon>
        <taxon>Actinomycetes</taxon>
        <taxon>Micrococcales</taxon>
        <taxon>Micrococcaceae</taxon>
        <taxon>Glutamicibacter</taxon>
    </lineage>
</organism>
<dbReference type="InterPro" id="IPR006015">
    <property type="entry name" value="Universal_stress_UspA"/>
</dbReference>
<dbReference type="InterPro" id="IPR014729">
    <property type="entry name" value="Rossmann-like_a/b/a_fold"/>
</dbReference>
<dbReference type="RefSeq" id="WP_134779194.1">
    <property type="nucleotide sequence ID" value="NZ_SPDS01000001.1"/>
</dbReference>
<evidence type="ECO:0000256" key="1">
    <source>
        <dbReference type="ARBA" id="ARBA00008791"/>
    </source>
</evidence>
<dbReference type="Gene3D" id="3.40.50.620">
    <property type="entry name" value="HUPs"/>
    <property type="match status" value="1"/>
</dbReference>
<dbReference type="SUPFAM" id="SSF52402">
    <property type="entry name" value="Adenine nucleotide alpha hydrolases-like"/>
    <property type="match status" value="1"/>
</dbReference>
<proteinExistence type="inferred from homology"/>
<sequence length="125" mass="13514">MAILACYSDTETGRAAIRRGLAEAHKSQDSLLVANLEKGPITEDQLGIDLDTLMDFGVPVRILPPTQTVHDAADFVLQAEQEHAVSLIVLGLRKRSRVGKLLMGSIAQRILIEADCPVLAVKAKD</sequence>
<dbReference type="EMBL" id="SPDS01000001">
    <property type="protein sequence ID" value="TFH55892.1"/>
    <property type="molecule type" value="Genomic_DNA"/>
</dbReference>
<accession>A0A4Y8TW45</accession>
<reference evidence="3 4" key="1">
    <citation type="submission" date="2019-03" db="EMBL/GenBank/DDBJ databases">
        <title>Glutamicibacter sp. LJH19 genome.</title>
        <authorList>
            <person name="Sinai Borker S."/>
            <person name="Kumar R."/>
        </authorList>
    </citation>
    <scope>NUCLEOTIDE SEQUENCE [LARGE SCALE GENOMIC DNA]</scope>
    <source>
        <strain evidence="3 4">LJH19</strain>
    </source>
</reference>